<sequence>MDINFQPLNGHSYTVSARMETRSVRELLGLADQRSHLSLASNKTHNVVLTHPPVLLRQEGGGEQLLNRSSLTAQLNSMQRLLKQGFSFTENLVVYILDEASISNDGGMLLRFLLGKIQQLHYKKKNSDGELLWKKAVSEISQDPALKLCIENNLFNGDKLSVRHYKVLFSSANLSESSFAHMPDIKRIKKSKTKKNKCSENNDRKALSTHIGEKDEKNVKTSVQKELSTIEKHLAVINSAAKNAEKQFSLNVEL</sequence>
<dbReference type="EMBL" id="DOTR01000105">
    <property type="protein sequence ID" value="HCA04229.1"/>
    <property type="molecule type" value="Genomic_DNA"/>
</dbReference>
<protein>
    <submittedName>
        <fullName evidence="2">Uncharacterized protein</fullName>
    </submittedName>
</protein>
<dbReference type="AlphaFoldDB" id="A0A3D0KM43"/>
<reference evidence="2" key="1">
    <citation type="journal article" date="2018" name="Nat. Biotechnol.">
        <title>A standardized bacterial taxonomy based on genome phylogeny substantially revises the tree of life.</title>
        <authorList>
            <person name="Parks D.H."/>
            <person name="Chuvochina M."/>
            <person name="Waite D.W."/>
            <person name="Rinke C."/>
            <person name="Skarshewski A."/>
            <person name="Chaumeil P.A."/>
            <person name="Hugenholtz P."/>
        </authorList>
    </citation>
    <scope>NUCLEOTIDE SEQUENCE [LARGE SCALE GENOMIC DNA]</scope>
    <source>
        <strain evidence="2">UBA11284</strain>
    </source>
</reference>
<name>A0A3D0KM43_9GAMM</name>
<gene>
    <name evidence="2" type="ORF">DEO68_19150</name>
</gene>
<feature type="region of interest" description="Disordered" evidence="1">
    <location>
        <begin position="190"/>
        <end position="219"/>
    </location>
</feature>
<evidence type="ECO:0000256" key="1">
    <source>
        <dbReference type="SAM" id="MobiDB-lite"/>
    </source>
</evidence>
<accession>A0A3D0KM43</accession>
<feature type="compositionally biased region" description="Basic and acidic residues" evidence="1">
    <location>
        <begin position="197"/>
        <end position="219"/>
    </location>
</feature>
<comment type="caution">
    <text evidence="2">The sequence shown here is derived from an EMBL/GenBank/DDBJ whole genome shotgun (WGS) entry which is preliminary data.</text>
</comment>
<organism evidence="2">
    <name type="scientific">Halomonas campaniensis</name>
    <dbReference type="NCBI Taxonomy" id="213554"/>
    <lineage>
        <taxon>Bacteria</taxon>
        <taxon>Pseudomonadati</taxon>
        <taxon>Pseudomonadota</taxon>
        <taxon>Gammaproteobacteria</taxon>
        <taxon>Oceanospirillales</taxon>
        <taxon>Halomonadaceae</taxon>
        <taxon>Halomonas</taxon>
    </lineage>
</organism>
<proteinExistence type="predicted"/>
<evidence type="ECO:0000313" key="2">
    <source>
        <dbReference type="EMBL" id="HCA04229.1"/>
    </source>
</evidence>